<dbReference type="Gene3D" id="3.20.20.410">
    <property type="entry name" value="Protein of unknown function UPF0759"/>
    <property type="match status" value="1"/>
</dbReference>
<dbReference type="PANTHER" id="PTHR30348:SF14">
    <property type="entry name" value="BLR8050 PROTEIN"/>
    <property type="match status" value="1"/>
</dbReference>
<dbReference type="PANTHER" id="PTHR30348">
    <property type="entry name" value="UNCHARACTERIZED PROTEIN YECE"/>
    <property type="match status" value="1"/>
</dbReference>
<dbReference type="AlphaFoldDB" id="A0A402D3R8"/>
<dbReference type="FunCoup" id="A0A402D3R8">
    <property type="interactions" value="17"/>
</dbReference>
<dbReference type="EMBL" id="AP025739">
    <property type="protein sequence ID" value="BDI29727.1"/>
    <property type="molecule type" value="Genomic_DNA"/>
</dbReference>
<dbReference type="RefSeq" id="WP_119324174.1">
    <property type="nucleotide sequence ID" value="NZ_AP025739.1"/>
</dbReference>
<organism evidence="1 2">
    <name type="scientific">Capsulimonas corticalis</name>
    <dbReference type="NCBI Taxonomy" id="2219043"/>
    <lineage>
        <taxon>Bacteria</taxon>
        <taxon>Bacillati</taxon>
        <taxon>Armatimonadota</taxon>
        <taxon>Armatimonadia</taxon>
        <taxon>Capsulimonadales</taxon>
        <taxon>Capsulimonadaceae</taxon>
        <taxon>Capsulimonas</taxon>
    </lineage>
</organism>
<dbReference type="OrthoDB" id="9780310at2"/>
<evidence type="ECO:0000313" key="2">
    <source>
        <dbReference type="Proteomes" id="UP000287394"/>
    </source>
</evidence>
<proteinExistence type="predicted"/>
<dbReference type="InterPro" id="IPR002763">
    <property type="entry name" value="DUF72"/>
</dbReference>
<protein>
    <submittedName>
        <fullName evidence="1">Uncharacterized protein</fullName>
    </submittedName>
</protein>
<dbReference type="Pfam" id="PF01904">
    <property type="entry name" value="DUF72"/>
    <property type="match status" value="1"/>
</dbReference>
<sequence length="245" mass="26146">MSDASAPPMRIGCAGWSIPKGCAAAFPAEGSHLERYAARLRAVEINSSFYRLHRPATYERWAASVPDGFQFSVKIPREITHTRKLTEFAEPMDQFLSECGHLGDKLGPLLVQLPPSLAFDPEIAAAFFDALRARHSGGIACEPRHASWFTPEAEALLVGCQAARVAADPAVCSEAARPGGWPGLTYFRLHGSPRIYYSDYSPEYLETLAAALAPGSWCVFDNTAAGAAMGDALALSTGIGACIGA</sequence>
<reference evidence="1 2" key="1">
    <citation type="journal article" date="2019" name="Int. J. Syst. Evol. Microbiol.">
        <title>Capsulimonas corticalis gen. nov., sp. nov., an aerobic capsulated bacterium, of a novel bacterial order, Capsulimonadales ord. nov., of the class Armatimonadia of the phylum Armatimonadetes.</title>
        <authorList>
            <person name="Li J."/>
            <person name="Kudo C."/>
            <person name="Tonouchi A."/>
        </authorList>
    </citation>
    <scope>NUCLEOTIDE SEQUENCE [LARGE SCALE GENOMIC DNA]</scope>
    <source>
        <strain evidence="1 2">AX-7</strain>
    </source>
</reference>
<dbReference type="SUPFAM" id="SSF117396">
    <property type="entry name" value="TM1631-like"/>
    <property type="match status" value="1"/>
</dbReference>
<evidence type="ECO:0000313" key="1">
    <source>
        <dbReference type="EMBL" id="BDI29727.1"/>
    </source>
</evidence>
<gene>
    <name evidence="1" type="ORF">CCAX7_17780</name>
</gene>
<dbReference type="Proteomes" id="UP000287394">
    <property type="component" value="Chromosome"/>
</dbReference>
<keyword evidence="2" id="KW-1185">Reference proteome</keyword>
<dbReference type="InterPro" id="IPR036520">
    <property type="entry name" value="UPF0759_sf"/>
</dbReference>
<name>A0A402D3R8_9BACT</name>
<accession>A0A402D3R8</accession>
<dbReference type="KEGG" id="ccot:CCAX7_17780"/>